<reference evidence="1" key="2">
    <citation type="submission" date="2022-06" db="UniProtKB">
        <authorList>
            <consortium name="EnsemblMetazoa"/>
        </authorList>
    </citation>
    <scope>IDENTIFICATION</scope>
    <source>
        <strain evidence="1">PS312</strain>
    </source>
</reference>
<evidence type="ECO:0000313" key="1">
    <source>
        <dbReference type="EnsemblMetazoa" id="PPA35033.1"/>
    </source>
</evidence>
<sequence length="65" mass="7141">MRFIVIILTIFALLAVVSEGAYCPNCATECFSAVPTAECDDCKMREEMEGNCFPCHPFDSANPDC</sequence>
<reference evidence="2" key="1">
    <citation type="journal article" date="2008" name="Nat. Genet.">
        <title>The Pristionchus pacificus genome provides a unique perspective on nematode lifestyle and parasitism.</title>
        <authorList>
            <person name="Dieterich C."/>
            <person name="Clifton S.W."/>
            <person name="Schuster L.N."/>
            <person name="Chinwalla A."/>
            <person name="Delehaunty K."/>
            <person name="Dinkelacker I."/>
            <person name="Fulton L."/>
            <person name="Fulton R."/>
            <person name="Godfrey J."/>
            <person name="Minx P."/>
            <person name="Mitreva M."/>
            <person name="Roeseler W."/>
            <person name="Tian H."/>
            <person name="Witte H."/>
            <person name="Yang S.P."/>
            <person name="Wilson R.K."/>
            <person name="Sommer R.J."/>
        </authorList>
    </citation>
    <scope>NUCLEOTIDE SEQUENCE [LARGE SCALE GENOMIC DNA]</scope>
    <source>
        <strain evidence="2">PS312</strain>
    </source>
</reference>
<proteinExistence type="predicted"/>
<accession>A0A2A6C779</accession>
<evidence type="ECO:0000313" key="2">
    <source>
        <dbReference type="Proteomes" id="UP000005239"/>
    </source>
</evidence>
<keyword evidence="2" id="KW-1185">Reference proteome</keyword>
<accession>A0A8R1UL80</accession>
<dbReference type="AlphaFoldDB" id="A0A2A6C779"/>
<name>A0A2A6C779_PRIPA</name>
<dbReference type="Proteomes" id="UP000005239">
    <property type="component" value="Unassembled WGS sequence"/>
</dbReference>
<organism evidence="1 2">
    <name type="scientific">Pristionchus pacificus</name>
    <name type="common">Parasitic nematode worm</name>
    <dbReference type="NCBI Taxonomy" id="54126"/>
    <lineage>
        <taxon>Eukaryota</taxon>
        <taxon>Metazoa</taxon>
        <taxon>Ecdysozoa</taxon>
        <taxon>Nematoda</taxon>
        <taxon>Chromadorea</taxon>
        <taxon>Rhabditida</taxon>
        <taxon>Rhabditina</taxon>
        <taxon>Diplogasteromorpha</taxon>
        <taxon>Diplogasteroidea</taxon>
        <taxon>Neodiplogasteridae</taxon>
        <taxon>Pristionchus</taxon>
    </lineage>
</organism>
<gene>
    <name evidence="1" type="primary">WBGene00273402</name>
</gene>
<protein>
    <submittedName>
        <fullName evidence="1">Uncharacterized protein</fullName>
    </submittedName>
</protein>
<dbReference type="EnsemblMetazoa" id="PPA35033.1">
    <property type="protein sequence ID" value="PPA35033.1"/>
    <property type="gene ID" value="WBGene00273402"/>
</dbReference>